<sequence length="197" mass="21947">MVCHINGPLPLKSSTQTVGAYELLGVADNEEPVETKELCLGPDAEDGHRRSALIAVNSWMEEALGKFHNSKSKGSMLTRFSPESFRPTTLPVFHNAVKIRIKLWIIEPSHQHDRVEKIVRLKPKLPLSPFEDLFEIQFIGLPIVERLLGYIRSSSTLGADAFGGRSMPRQITGANEFVDLEAPGINAYRWPGNFPSI</sequence>
<dbReference type="Proteomes" id="UP000275078">
    <property type="component" value="Unassembled WGS sequence"/>
</dbReference>
<organism evidence="1 2">
    <name type="scientific">Ascobolus immersus RN42</name>
    <dbReference type="NCBI Taxonomy" id="1160509"/>
    <lineage>
        <taxon>Eukaryota</taxon>
        <taxon>Fungi</taxon>
        <taxon>Dikarya</taxon>
        <taxon>Ascomycota</taxon>
        <taxon>Pezizomycotina</taxon>
        <taxon>Pezizomycetes</taxon>
        <taxon>Pezizales</taxon>
        <taxon>Ascobolaceae</taxon>
        <taxon>Ascobolus</taxon>
    </lineage>
</organism>
<dbReference type="EMBL" id="ML119959">
    <property type="protein sequence ID" value="RPA71197.1"/>
    <property type="molecule type" value="Genomic_DNA"/>
</dbReference>
<protein>
    <submittedName>
        <fullName evidence="1">Uncharacterized protein</fullName>
    </submittedName>
</protein>
<reference evidence="1 2" key="1">
    <citation type="journal article" date="2018" name="Nat. Ecol. Evol.">
        <title>Pezizomycetes genomes reveal the molecular basis of ectomycorrhizal truffle lifestyle.</title>
        <authorList>
            <person name="Murat C."/>
            <person name="Payen T."/>
            <person name="Noel B."/>
            <person name="Kuo A."/>
            <person name="Morin E."/>
            <person name="Chen J."/>
            <person name="Kohler A."/>
            <person name="Krizsan K."/>
            <person name="Balestrini R."/>
            <person name="Da Silva C."/>
            <person name="Montanini B."/>
            <person name="Hainaut M."/>
            <person name="Levati E."/>
            <person name="Barry K.W."/>
            <person name="Belfiori B."/>
            <person name="Cichocki N."/>
            <person name="Clum A."/>
            <person name="Dockter R.B."/>
            <person name="Fauchery L."/>
            <person name="Guy J."/>
            <person name="Iotti M."/>
            <person name="Le Tacon F."/>
            <person name="Lindquist E.A."/>
            <person name="Lipzen A."/>
            <person name="Malagnac F."/>
            <person name="Mello A."/>
            <person name="Molinier V."/>
            <person name="Miyauchi S."/>
            <person name="Poulain J."/>
            <person name="Riccioni C."/>
            <person name="Rubini A."/>
            <person name="Sitrit Y."/>
            <person name="Splivallo R."/>
            <person name="Traeger S."/>
            <person name="Wang M."/>
            <person name="Zifcakova L."/>
            <person name="Wipf D."/>
            <person name="Zambonelli A."/>
            <person name="Paolocci F."/>
            <person name="Nowrousian M."/>
            <person name="Ottonello S."/>
            <person name="Baldrian P."/>
            <person name="Spatafora J.W."/>
            <person name="Henrissat B."/>
            <person name="Nagy L.G."/>
            <person name="Aury J.M."/>
            <person name="Wincker P."/>
            <person name="Grigoriev I.V."/>
            <person name="Bonfante P."/>
            <person name="Martin F.M."/>
        </authorList>
    </citation>
    <scope>NUCLEOTIDE SEQUENCE [LARGE SCALE GENOMIC DNA]</scope>
    <source>
        <strain evidence="1 2">RN42</strain>
    </source>
</reference>
<dbReference type="AlphaFoldDB" id="A0A3N4HBP2"/>
<accession>A0A3N4HBP2</accession>
<name>A0A3N4HBP2_ASCIM</name>
<gene>
    <name evidence="1" type="ORF">BJ508DRAFT_315833</name>
</gene>
<keyword evidence="2" id="KW-1185">Reference proteome</keyword>
<evidence type="ECO:0000313" key="1">
    <source>
        <dbReference type="EMBL" id="RPA71197.1"/>
    </source>
</evidence>
<proteinExistence type="predicted"/>
<evidence type="ECO:0000313" key="2">
    <source>
        <dbReference type="Proteomes" id="UP000275078"/>
    </source>
</evidence>